<dbReference type="GeneID" id="19014196"/>
<feature type="region of interest" description="Disordered" evidence="1">
    <location>
        <begin position="101"/>
        <end position="151"/>
    </location>
</feature>
<evidence type="ECO:0000313" key="2">
    <source>
        <dbReference type="EMBL" id="CCO17598.1"/>
    </source>
</evidence>
<name>K8F7M4_9CHLO</name>
<feature type="region of interest" description="Disordered" evidence="1">
    <location>
        <begin position="1"/>
        <end position="38"/>
    </location>
</feature>
<proteinExistence type="predicted"/>
<evidence type="ECO:0000256" key="1">
    <source>
        <dbReference type="SAM" id="MobiDB-lite"/>
    </source>
</evidence>
<reference evidence="2 3" key="1">
    <citation type="submission" date="2011-10" db="EMBL/GenBank/DDBJ databases">
        <authorList>
            <person name="Genoscope - CEA"/>
        </authorList>
    </citation>
    <scope>NUCLEOTIDE SEQUENCE [LARGE SCALE GENOMIC DNA]</scope>
    <source>
        <strain evidence="2 3">RCC 1105</strain>
    </source>
</reference>
<protein>
    <recommendedName>
        <fullName evidence="4">Transcription factor TFIIIC triple barrel domain-containing protein</fullName>
    </recommendedName>
</protein>
<organism evidence="2 3">
    <name type="scientific">Bathycoccus prasinos</name>
    <dbReference type="NCBI Taxonomy" id="41875"/>
    <lineage>
        <taxon>Eukaryota</taxon>
        <taxon>Viridiplantae</taxon>
        <taxon>Chlorophyta</taxon>
        <taxon>Mamiellophyceae</taxon>
        <taxon>Mamiellales</taxon>
        <taxon>Bathycoccaceae</taxon>
        <taxon>Bathycoccus</taxon>
    </lineage>
</organism>
<dbReference type="EMBL" id="FO082271">
    <property type="protein sequence ID" value="CCO17598.1"/>
    <property type="molecule type" value="Genomic_DNA"/>
</dbReference>
<dbReference type="Proteomes" id="UP000198341">
    <property type="component" value="Chromosome 8"/>
</dbReference>
<evidence type="ECO:0008006" key="4">
    <source>
        <dbReference type="Google" id="ProtNLM"/>
    </source>
</evidence>
<evidence type="ECO:0000313" key="3">
    <source>
        <dbReference type="Proteomes" id="UP000198341"/>
    </source>
</evidence>
<feature type="compositionally biased region" description="Polar residues" evidence="1">
    <location>
        <begin position="1"/>
        <end position="11"/>
    </location>
</feature>
<keyword evidence="3" id="KW-1185">Reference proteome</keyword>
<sequence>MSDENAGTTTPGDDYEQRKNHHHLRKKNEEEQTLKEEEEEFILVDVPKLVRMLPGETLTFERLDTETPLLKTSTGETYEGYYERTVGEALIVELQQPALDANATSSAGRSGKKRVILNANGEEEEEEEDGGGGGANVRAATETRLKFRKRL</sequence>
<dbReference type="Gene3D" id="2.60.40.4370">
    <property type="match status" value="1"/>
</dbReference>
<dbReference type="AlphaFoldDB" id="K8F7M4"/>
<feature type="compositionally biased region" description="Acidic residues" evidence="1">
    <location>
        <begin position="121"/>
        <end position="130"/>
    </location>
</feature>
<gene>
    <name evidence="2" type="ORF">Bathy08g02170</name>
</gene>
<dbReference type="RefSeq" id="XP_007511477.1">
    <property type="nucleotide sequence ID" value="XM_007511415.1"/>
</dbReference>
<accession>K8F7M4</accession>
<dbReference type="KEGG" id="bpg:Bathy08g02170"/>